<comment type="caution">
    <text evidence="1">The sequence shown here is derived from an EMBL/GenBank/DDBJ whole genome shotgun (WGS) entry which is preliminary data.</text>
</comment>
<organism evidence="1 2">
    <name type="scientific">Halovenus salina</name>
    <dbReference type="NCBI Taxonomy" id="1510225"/>
    <lineage>
        <taxon>Archaea</taxon>
        <taxon>Methanobacteriati</taxon>
        <taxon>Methanobacteriota</taxon>
        <taxon>Stenosarchaea group</taxon>
        <taxon>Halobacteria</taxon>
        <taxon>Halobacteriales</taxon>
        <taxon>Haloarculaceae</taxon>
        <taxon>Halovenus</taxon>
    </lineage>
</organism>
<accession>A0ABD5W2D5</accession>
<name>A0ABD5W2D5_9EURY</name>
<dbReference type="RefSeq" id="WP_267162431.1">
    <property type="nucleotide sequence ID" value="NZ_CP112972.1"/>
</dbReference>
<reference evidence="1 2" key="1">
    <citation type="journal article" date="2019" name="Int. J. Syst. Evol. Microbiol.">
        <title>The Global Catalogue of Microorganisms (GCM) 10K type strain sequencing project: providing services to taxonomists for standard genome sequencing and annotation.</title>
        <authorList>
            <consortium name="The Broad Institute Genomics Platform"/>
            <consortium name="The Broad Institute Genome Sequencing Center for Infectious Disease"/>
            <person name="Wu L."/>
            <person name="Ma J."/>
        </authorList>
    </citation>
    <scope>NUCLEOTIDE SEQUENCE [LARGE SCALE GENOMIC DNA]</scope>
    <source>
        <strain evidence="1 2">JCM 30072</strain>
    </source>
</reference>
<dbReference type="Proteomes" id="UP001596445">
    <property type="component" value="Unassembled WGS sequence"/>
</dbReference>
<dbReference type="EMBL" id="JBHSZI010000001">
    <property type="protein sequence ID" value="MFC7059646.1"/>
    <property type="molecule type" value="Genomic_DNA"/>
</dbReference>
<evidence type="ECO:0000313" key="2">
    <source>
        <dbReference type="Proteomes" id="UP001596445"/>
    </source>
</evidence>
<dbReference type="AlphaFoldDB" id="A0ABD5W2D5"/>
<keyword evidence="2" id="KW-1185">Reference proteome</keyword>
<proteinExistence type="predicted"/>
<sequence length="352" mass="40150">MLERSAEWLARHNRLPTSARAVFGYYAQAGVFDVGSLRLKRRVDSRIEGYVEDTFGAVEEAIAEEFGYEYVSFDYGTKLLLPANLTLGYLYRHADESVHHKAEQVTRLAVEALLDGDMRDAINDDEYDDFEVDFAADTADRRRVAEIAQEVIQSRVDRQFSTHPEDVRDVYDWAVAISERHQEEDPYFRELMERARDGEAEALAAIRDEYKFAGFEEEPSLFSEGELSLPYLKTQYDRVGVIYDAMIQMYRRSGLEIEDDFHRSIVLAIIGAQLWLDDVDDYPADMADGQLTPVTAEYLLTDDETAAHEQVVNISHEYLDRAERQATAADSTLTGIAAEYIRRDGDPSILPP</sequence>
<protein>
    <submittedName>
        <fullName evidence="1">Uncharacterized protein</fullName>
    </submittedName>
</protein>
<dbReference type="GeneID" id="76631829"/>
<evidence type="ECO:0000313" key="1">
    <source>
        <dbReference type="EMBL" id="MFC7059646.1"/>
    </source>
</evidence>
<gene>
    <name evidence="1" type="ORF">ACFQQG_17470</name>
</gene>